<comment type="similarity">
    <text evidence="6">Belongs to the NFYA/HAP2 subunit family.</text>
</comment>
<feature type="region of interest" description="Disordered" evidence="7">
    <location>
        <begin position="1"/>
        <end position="24"/>
    </location>
</feature>
<reference evidence="8" key="2">
    <citation type="submission" date="2015-03" db="UniProtKB">
        <authorList>
            <consortium name="EnsemblPlants"/>
        </authorList>
    </citation>
    <scope>IDENTIFICATION</scope>
</reference>
<evidence type="ECO:0000256" key="2">
    <source>
        <dbReference type="ARBA" id="ARBA00023015"/>
    </source>
</evidence>
<evidence type="ECO:0000256" key="5">
    <source>
        <dbReference type="ARBA" id="ARBA00023242"/>
    </source>
</evidence>
<organism evidence="8 9">
    <name type="scientific">Brassica oleracea var. oleracea</name>
    <dbReference type="NCBI Taxonomy" id="109376"/>
    <lineage>
        <taxon>Eukaryota</taxon>
        <taxon>Viridiplantae</taxon>
        <taxon>Streptophyta</taxon>
        <taxon>Embryophyta</taxon>
        <taxon>Tracheophyta</taxon>
        <taxon>Spermatophyta</taxon>
        <taxon>Magnoliopsida</taxon>
        <taxon>eudicotyledons</taxon>
        <taxon>Gunneridae</taxon>
        <taxon>Pentapetalae</taxon>
        <taxon>rosids</taxon>
        <taxon>malvids</taxon>
        <taxon>Brassicales</taxon>
        <taxon>Brassicaceae</taxon>
        <taxon>Brassiceae</taxon>
        <taxon>Brassica</taxon>
    </lineage>
</organism>
<dbReference type="Pfam" id="PF02045">
    <property type="entry name" value="CBFB_NFYA"/>
    <property type="match status" value="1"/>
</dbReference>
<comment type="subcellular location">
    <subcellularLocation>
        <location evidence="1 6">Nucleus</location>
    </subcellularLocation>
</comment>
<evidence type="ECO:0000313" key="8">
    <source>
        <dbReference type="EnsemblPlants" id="Bo8g104770.1"/>
    </source>
</evidence>
<evidence type="ECO:0000256" key="4">
    <source>
        <dbReference type="ARBA" id="ARBA00023163"/>
    </source>
</evidence>
<dbReference type="EnsemblPlants" id="Bo8g104770.1">
    <property type="protein sequence ID" value="Bo8g104770.1"/>
    <property type="gene ID" value="Bo8g104770"/>
</dbReference>
<dbReference type="InterPro" id="IPR001289">
    <property type="entry name" value="NFYA"/>
</dbReference>
<dbReference type="Gramene" id="Bo8g104770.1">
    <property type="protein sequence ID" value="Bo8g104770.1"/>
    <property type="gene ID" value="Bo8g104770"/>
</dbReference>
<evidence type="ECO:0000256" key="3">
    <source>
        <dbReference type="ARBA" id="ARBA00023125"/>
    </source>
</evidence>
<protein>
    <recommendedName>
        <fullName evidence="6">Nuclear transcription factor Y subunit</fullName>
    </recommendedName>
</protein>
<comment type="subunit">
    <text evidence="6">Heterotrimer.</text>
</comment>
<dbReference type="PANTHER" id="PTHR12632">
    <property type="entry name" value="TRANSCRIPTION FACTOR NF-Y ALPHA-RELATED"/>
    <property type="match status" value="1"/>
</dbReference>
<sequence>MDKKDSFTTAHSTPPYLNTSISWGLPTESNVQSYAVIESLSLKVHARSKHVLNPTKIGFQDKDPSSTQSTDQSSTEVATTGDDDDDDNHSRQISFSAQPDSFEKTQRKGFPNNIKSGSSYTTGTSDIHFAPGKANFSCFGGYLPHATVWNPKMVGRVPLPLDFIDNEPVFVNAKQFHAIMRRKEQRAKLETQNKLIKARKVYNSHIFMNLDMFTLLNDLEDLKDTMGNMSGFVAHQLHASNDLGCSTTSGSDITSVSDGVRRYEIQLSDCPPQTKPTMYIHGQSNDMHGGGRNTHHFSVHI</sequence>
<comment type="function">
    <text evidence="6">Component of the sequence-specific heterotrimeric transcription factor (NF-Y) which specifically recognizes a 5'-CCAAT-3' box motif found in the promoters of its target genes.</text>
</comment>
<keyword evidence="4 6" id="KW-0804">Transcription</keyword>
<proteinExistence type="inferred from homology"/>
<dbReference type="eggNOG" id="KOG1561">
    <property type="taxonomic scope" value="Eukaryota"/>
</dbReference>
<dbReference type="GO" id="GO:0005634">
    <property type="term" value="C:nucleus"/>
    <property type="evidence" value="ECO:0007669"/>
    <property type="project" value="UniProtKB-SubCell"/>
</dbReference>
<accession>A0A0D3DWS7</accession>
<dbReference type="AlphaFoldDB" id="A0A0D3DWS7"/>
<keyword evidence="5 6" id="KW-0539">Nucleus</keyword>
<dbReference type="GO" id="GO:0003677">
    <property type="term" value="F:DNA binding"/>
    <property type="evidence" value="ECO:0007669"/>
    <property type="project" value="UniProtKB-KW"/>
</dbReference>
<evidence type="ECO:0000256" key="7">
    <source>
        <dbReference type="SAM" id="MobiDB-lite"/>
    </source>
</evidence>
<dbReference type="SMART" id="SM00521">
    <property type="entry name" value="CBF"/>
    <property type="match status" value="1"/>
</dbReference>
<evidence type="ECO:0000256" key="1">
    <source>
        <dbReference type="ARBA" id="ARBA00004123"/>
    </source>
</evidence>
<dbReference type="Proteomes" id="UP000032141">
    <property type="component" value="Chromosome C8"/>
</dbReference>
<dbReference type="Gene3D" id="6.10.250.2430">
    <property type="match status" value="1"/>
</dbReference>
<dbReference type="PROSITE" id="PS51152">
    <property type="entry name" value="NFYA_HAP2_2"/>
    <property type="match status" value="1"/>
</dbReference>
<evidence type="ECO:0000313" key="9">
    <source>
        <dbReference type="Proteomes" id="UP000032141"/>
    </source>
</evidence>
<dbReference type="HOGENOM" id="CLU_058712_2_0_1"/>
<feature type="region of interest" description="Disordered" evidence="7">
    <location>
        <begin position="53"/>
        <end position="117"/>
    </location>
</feature>
<dbReference type="STRING" id="109376.A0A0D3DWS7"/>
<dbReference type="GO" id="GO:0003700">
    <property type="term" value="F:DNA-binding transcription factor activity"/>
    <property type="evidence" value="ECO:0007669"/>
    <property type="project" value="UniProtKB-UniRule"/>
</dbReference>
<keyword evidence="9" id="KW-1185">Reference proteome</keyword>
<name>A0A0D3DWS7_BRAOL</name>
<feature type="compositionally biased region" description="Polar residues" evidence="7">
    <location>
        <begin position="7"/>
        <end position="24"/>
    </location>
</feature>
<keyword evidence="2 6" id="KW-0805">Transcription regulation</keyword>
<dbReference type="OMA" id="HIFMNLD"/>
<feature type="compositionally biased region" description="Low complexity" evidence="7">
    <location>
        <begin position="65"/>
        <end position="75"/>
    </location>
</feature>
<keyword evidence="3 6" id="KW-0238">DNA-binding</keyword>
<evidence type="ECO:0000256" key="6">
    <source>
        <dbReference type="RuleBase" id="RU367155"/>
    </source>
</evidence>
<reference evidence="8 9" key="1">
    <citation type="journal article" date="2014" name="Genome Biol.">
        <title>Transcriptome and methylome profiling reveals relics of genome dominance in the mesopolyploid Brassica oleracea.</title>
        <authorList>
            <person name="Parkin I.A."/>
            <person name="Koh C."/>
            <person name="Tang H."/>
            <person name="Robinson S.J."/>
            <person name="Kagale S."/>
            <person name="Clarke W.E."/>
            <person name="Town C.D."/>
            <person name="Nixon J."/>
            <person name="Krishnakumar V."/>
            <person name="Bidwell S.L."/>
            <person name="Denoeud F."/>
            <person name="Belcram H."/>
            <person name="Links M.G."/>
            <person name="Just J."/>
            <person name="Clarke C."/>
            <person name="Bender T."/>
            <person name="Huebert T."/>
            <person name="Mason A.S."/>
            <person name="Pires J.C."/>
            <person name="Barker G."/>
            <person name="Moore J."/>
            <person name="Walley P.G."/>
            <person name="Manoli S."/>
            <person name="Batley J."/>
            <person name="Edwards D."/>
            <person name="Nelson M.N."/>
            <person name="Wang X."/>
            <person name="Paterson A.H."/>
            <person name="King G."/>
            <person name="Bancroft I."/>
            <person name="Chalhoub B."/>
            <person name="Sharpe A.G."/>
        </authorList>
    </citation>
    <scope>NUCLEOTIDE SEQUENCE</scope>
    <source>
        <strain evidence="8 9">cv. TO1000</strain>
    </source>
</reference>